<reference evidence="4 5" key="1">
    <citation type="submission" date="2018-09" db="EMBL/GenBank/DDBJ databases">
        <title>Murine metabolic-syndrome-specific gut microbial biobank.</title>
        <authorList>
            <person name="Liu C."/>
        </authorList>
    </citation>
    <scope>NUCLEOTIDE SEQUENCE [LARGE SCALE GENOMIC DNA]</scope>
    <source>
        <strain evidence="4 5">0.1xD8-82</strain>
    </source>
</reference>
<dbReference type="GO" id="GO:0005829">
    <property type="term" value="C:cytosol"/>
    <property type="evidence" value="ECO:0007669"/>
    <property type="project" value="TreeGrafter"/>
</dbReference>
<proteinExistence type="predicted"/>
<dbReference type="CDD" id="cd03424">
    <property type="entry name" value="NUDIX_ADPRase_Nudt5_UGPPase_Nudt14"/>
    <property type="match status" value="1"/>
</dbReference>
<dbReference type="GO" id="GO:0016787">
    <property type="term" value="F:hydrolase activity"/>
    <property type="evidence" value="ECO:0007669"/>
    <property type="project" value="UniProtKB-KW"/>
</dbReference>
<comment type="cofactor">
    <cofactor evidence="1">
        <name>Mg(2+)</name>
        <dbReference type="ChEBI" id="CHEBI:18420"/>
    </cofactor>
</comment>
<gene>
    <name evidence="4" type="ORF">D7V94_01990</name>
</gene>
<evidence type="ECO:0000313" key="5">
    <source>
        <dbReference type="Proteomes" id="UP000280696"/>
    </source>
</evidence>
<comment type="caution">
    <text evidence="4">The sequence shown here is derived from an EMBL/GenBank/DDBJ whole genome shotgun (WGS) entry which is preliminary data.</text>
</comment>
<dbReference type="InterPro" id="IPR020476">
    <property type="entry name" value="Nudix_hydrolase"/>
</dbReference>
<dbReference type="Proteomes" id="UP000280696">
    <property type="component" value="Unassembled WGS sequence"/>
</dbReference>
<dbReference type="Pfam" id="PF00293">
    <property type="entry name" value="NUDIX"/>
    <property type="match status" value="1"/>
</dbReference>
<dbReference type="PROSITE" id="PS51462">
    <property type="entry name" value="NUDIX"/>
    <property type="match status" value="1"/>
</dbReference>
<dbReference type="InterPro" id="IPR000086">
    <property type="entry name" value="NUDIX_hydrolase_dom"/>
</dbReference>
<sequence>MDHGKMPERLERKVIYESDFVCLYADKVKLPDGRIIDKYHQIHYPHEAVSLVIFNEKAEVLMIQSKRYTVMGLEWEIPAGCVEDGETKEEAARRECMEETGCTVEDLKFLCTQNPSNGMSDGVCHVFGAKVDTESVNIDENEVNMKKWVPRERVLEMLKNNETKDGTSILALLFAFEFYK</sequence>
<feature type="domain" description="Nudix hydrolase" evidence="3">
    <location>
        <begin position="44"/>
        <end position="171"/>
    </location>
</feature>
<evidence type="ECO:0000256" key="1">
    <source>
        <dbReference type="ARBA" id="ARBA00001946"/>
    </source>
</evidence>
<dbReference type="AlphaFoldDB" id="A0A3A9ATE4"/>
<evidence type="ECO:0000256" key="2">
    <source>
        <dbReference type="ARBA" id="ARBA00022801"/>
    </source>
</evidence>
<dbReference type="GO" id="GO:0006753">
    <property type="term" value="P:nucleoside phosphate metabolic process"/>
    <property type="evidence" value="ECO:0007669"/>
    <property type="project" value="TreeGrafter"/>
</dbReference>
<keyword evidence="5" id="KW-1185">Reference proteome</keyword>
<dbReference type="RefSeq" id="WP_120466235.1">
    <property type="nucleotide sequence ID" value="NZ_RAYQ01000001.1"/>
</dbReference>
<accession>A0A3A9ATE4</accession>
<dbReference type="EMBL" id="RAYQ01000001">
    <property type="protein sequence ID" value="RKI94334.1"/>
    <property type="molecule type" value="Genomic_DNA"/>
</dbReference>
<evidence type="ECO:0000259" key="3">
    <source>
        <dbReference type="PROSITE" id="PS51462"/>
    </source>
</evidence>
<organism evidence="4 5">
    <name type="scientific">Parablautia intestinalis</name>
    <dbReference type="NCBI Taxonomy" id="2320100"/>
    <lineage>
        <taxon>Bacteria</taxon>
        <taxon>Bacillati</taxon>
        <taxon>Bacillota</taxon>
        <taxon>Clostridia</taxon>
        <taxon>Lachnospirales</taxon>
        <taxon>Lachnospiraceae</taxon>
        <taxon>Parablautia</taxon>
    </lineage>
</organism>
<dbReference type="GO" id="GO:0019693">
    <property type="term" value="P:ribose phosphate metabolic process"/>
    <property type="evidence" value="ECO:0007669"/>
    <property type="project" value="TreeGrafter"/>
</dbReference>
<dbReference type="SUPFAM" id="SSF55811">
    <property type="entry name" value="Nudix"/>
    <property type="match status" value="1"/>
</dbReference>
<dbReference type="OrthoDB" id="9806150at2"/>
<dbReference type="PANTHER" id="PTHR11839:SF18">
    <property type="entry name" value="NUDIX HYDROLASE DOMAIN-CONTAINING PROTEIN"/>
    <property type="match status" value="1"/>
</dbReference>
<protein>
    <submittedName>
        <fullName evidence="4">NUDIX hydrolase</fullName>
    </submittedName>
</protein>
<name>A0A3A9ATE4_9FIRM</name>
<evidence type="ECO:0000313" key="4">
    <source>
        <dbReference type="EMBL" id="RKI94334.1"/>
    </source>
</evidence>
<dbReference type="PRINTS" id="PR00502">
    <property type="entry name" value="NUDIXFAMILY"/>
</dbReference>
<keyword evidence="2 4" id="KW-0378">Hydrolase</keyword>
<dbReference type="PANTHER" id="PTHR11839">
    <property type="entry name" value="UDP/ADP-SUGAR PYROPHOSPHATASE"/>
    <property type="match status" value="1"/>
</dbReference>
<dbReference type="InterPro" id="IPR015797">
    <property type="entry name" value="NUDIX_hydrolase-like_dom_sf"/>
</dbReference>
<dbReference type="Gene3D" id="3.90.79.10">
    <property type="entry name" value="Nucleoside Triphosphate Pyrophosphohydrolase"/>
    <property type="match status" value="1"/>
</dbReference>